<dbReference type="RefSeq" id="WP_388006861.1">
    <property type="nucleotide sequence ID" value="NZ_JBHUEE010000005.1"/>
</dbReference>
<keyword evidence="1" id="KW-0520">NAD</keyword>
<dbReference type="InterPro" id="IPR036291">
    <property type="entry name" value="NAD(P)-bd_dom_sf"/>
</dbReference>
<dbReference type="PANTHER" id="PTHR43377:SF1">
    <property type="entry name" value="BILIVERDIN REDUCTASE A"/>
    <property type="match status" value="1"/>
</dbReference>
<dbReference type="InterPro" id="IPR051450">
    <property type="entry name" value="Gfo/Idh/MocA_Oxidoreductases"/>
</dbReference>
<comment type="caution">
    <text evidence="4">The sequence shown here is derived from an EMBL/GenBank/DDBJ whole genome shotgun (WGS) entry which is preliminary data.</text>
</comment>
<evidence type="ECO:0000256" key="1">
    <source>
        <dbReference type="ARBA" id="ARBA00023027"/>
    </source>
</evidence>
<evidence type="ECO:0000259" key="2">
    <source>
        <dbReference type="Pfam" id="PF01408"/>
    </source>
</evidence>
<dbReference type="SUPFAM" id="SSF55347">
    <property type="entry name" value="Glyceraldehyde-3-phosphate dehydrogenase-like, C-terminal domain"/>
    <property type="match status" value="1"/>
</dbReference>
<organism evidence="4 5">
    <name type="scientific">Georgenia deserti</name>
    <dbReference type="NCBI Taxonomy" id="2093781"/>
    <lineage>
        <taxon>Bacteria</taxon>
        <taxon>Bacillati</taxon>
        <taxon>Actinomycetota</taxon>
        <taxon>Actinomycetes</taxon>
        <taxon>Micrococcales</taxon>
        <taxon>Bogoriellaceae</taxon>
        <taxon>Georgenia</taxon>
    </lineage>
</organism>
<dbReference type="Pfam" id="PF22725">
    <property type="entry name" value="GFO_IDH_MocA_C3"/>
    <property type="match status" value="1"/>
</dbReference>
<evidence type="ECO:0000313" key="4">
    <source>
        <dbReference type="EMBL" id="MFD1718484.1"/>
    </source>
</evidence>
<evidence type="ECO:0000259" key="3">
    <source>
        <dbReference type="Pfam" id="PF22725"/>
    </source>
</evidence>
<feature type="domain" description="GFO/IDH/MocA-like oxidoreductase" evidence="3">
    <location>
        <begin position="127"/>
        <end position="244"/>
    </location>
</feature>
<dbReference type="Gene3D" id="3.40.50.720">
    <property type="entry name" value="NAD(P)-binding Rossmann-like Domain"/>
    <property type="match status" value="1"/>
</dbReference>
<evidence type="ECO:0000313" key="5">
    <source>
        <dbReference type="Proteomes" id="UP001597277"/>
    </source>
</evidence>
<dbReference type="PANTHER" id="PTHR43377">
    <property type="entry name" value="BILIVERDIN REDUCTASE A"/>
    <property type="match status" value="1"/>
</dbReference>
<keyword evidence="5" id="KW-1185">Reference proteome</keyword>
<protein>
    <submittedName>
        <fullName evidence="4">Gfo/Idh/MocA family protein</fullName>
    </submittedName>
</protein>
<gene>
    <name evidence="4" type="ORF">ACFSE6_11595</name>
</gene>
<proteinExistence type="predicted"/>
<dbReference type="SUPFAM" id="SSF51735">
    <property type="entry name" value="NAD(P)-binding Rossmann-fold domains"/>
    <property type="match status" value="1"/>
</dbReference>
<dbReference type="EMBL" id="JBHUEE010000005">
    <property type="protein sequence ID" value="MFD1718484.1"/>
    <property type="molecule type" value="Genomic_DNA"/>
</dbReference>
<dbReference type="Pfam" id="PF01408">
    <property type="entry name" value="GFO_IDH_MocA"/>
    <property type="match status" value="1"/>
</dbReference>
<dbReference type="Proteomes" id="UP001597277">
    <property type="component" value="Unassembled WGS sequence"/>
</dbReference>
<dbReference type="InterPro" id="IPR055170">
    <property type="entry name" value="GFO_IDH_MocA-like_dom"/>
</dbReference>
<accession>A0ABW4L8W2</accession>
<name>A0ABW4L8W2_9MICO</name>
<dbReference type="InterPro" id="IPR000683">
    <property type="entry name" value="Gfo/Idh/MocA-like_OxRdtase_N"/>
</dbReference>
<reference evidence="5" key="1">
    <citation type="journal article" date="2019" name="Int. J. Syst. Evol. Microbiol.">
        <title>The Global Catalogue of Microorganisms (GCM) 10K type strain sequencing project: providing services to taxonomists for standard genome sequencing and annotation.</title>
        <authorList>
            <consortium name="The Broad Institute Genomics Platform"/>
            <consortium name="The Broad Institute Genome Sequencing Center for Infectious Disease"/>
            <person name="Wu L."/>
            <person name="Ma J."/>
        </authorList>
    </citation>
    <scope>NUCLEOTIDE SEQUENCE [LARGE SCALE GENOMIC DNA]</scope>
    <source>
        <strain evidence="5">JCM 17130</strain>
    </source>
</reference>
<dbReference type="Gene3D" id="3.30.360.10">
    <property type="entry name" value="Dihydrodipicolinate Reductase, domain 2"/>
    <property type="match status" value="1"/>
</dbReference>
<sequence>MPVRVAVVGAGLMGRLHAEIYQAEPGVDLVAIVEPDRSAHAELSARFRVPVHGDVGDVLDAVDALSVCTPDDIRRDILLPAFARGVRVLVEKPLATSLEEADELIAACPSPDALMVGHLLRFDPRVAMARAALERGDVGEVWAVRCWRNNSTAVGDRIAPRTSVDWFLGIHDVDLVRHVTGLEITSVRATASSVRSHSRDLVRGELTFENGRTAQVSWSWLLPPQRPSGLHAGIEVIGSDGMVEVDLSHNAVALTTAGLGRQTYLDTYHWPAQQGVPAGDLQAEIRAFLATSPGSAPPVTAADGRKAVAVVSAIESSTISGRTVDVARG</sequence>
<feature type="domain" description="Gfo/Idh/MocA-like oxidoreductase N-terminal" evidence="2">
    <location>
        <begin position="3"/>
        <end position="116"/>
    </location>
</feature>